<comment type="similarity">
    <text evidence="2">Belongs to the cysteine dioxygenase family.</text>
</comment>
<evidence type="ECO:0000256" key="5">
    <source>
        <dbReference type="ARBA" id="ARBA00023002"/>
    </source>
</evidence>
<keyword evidence="4" id="KW-0479">Metal-binding</keyword>
<dbReference type="CDD" id="cd20289">
    <property type="entry name" value="cupin_ADO"/>
    <property type="match status" value="1"/>
</dbReference>
<dbReference type="InterPro" id="IPR011051">
    <property type="entry name" value="RmlC_Cupin_sf"/>
</dbReference>
<comment type="catalytic activity">
    <reaction evidence="7">
        <text>L-cysteine + O2 = 3-sulfino-L-alanine + H(+)</text>
        <dbReference type="Rhea" id="RHEA:20441"/>
        <dbReference type="ChEBI" id="CHEBI:15378"/>
        <dbReference type="ChEBI" id="CHEBI:15379"/>
        <dbReference type="ChEBI" id="CHEBI:35235"/>
        <dbReference type="ChEBI" id="CHEBI:61085"/>
        <dbReference type="EC" id="1.13.11.20"/>
    </reaction>
    <physiologicalReaction direction="left-to-right" evidence="7">
        <dbReference type="Rhea" id="RHEA:20442"/>
    </physiologicalReaction>
</comment>
<dbReference type="EMBL" id="KZ305019">
    <property type="protein sequence ID" value="PIA62551.1"/>
    <property type="molecule type" value="Genomic_DNA"/>
</dbReference>
<dbReference type="GO" id="GO:0017172">
    <property type="term" value="F:cysteine dioxygenase activity"/>
    <property type="evidence" value="ECO:0007669"/>
    <property type="project" value="UniProtKB-EC"/>
</dbReference>
<dbReference type="GO" id="GO:0070483">
    <property type="term" value="P:detection of hypoxia"/>
    <property type="evidence" value="ECO:0007669"/>
    <property type="project" value="UniProtKB-ARBA"/>
</dbReference>
<evidence type="ECO:0000313" key="10">
    <source>
        <dbReference type="Proteomes" id="UP000230069"/>
    </source>
</evidence>
<dbReference type="STRING" id="218851.A0A2G5F3H2"/>
<dbReference type="Gene3D" id="2.60.120.10">
    <property type="entry name" value="Jelly Rolls"/>
    <property type="match status" value="1"/>
</dbReference>
<gene>
    <name evidence="9" type="ORF">AQUCO_00200514v1</name>
</gene>
<evidence type="ECO:0000256" key="2">
    <source>
        <dbReference type="ARBA" id="ARBA00006622"/>
    </source>
</evidence>
<feature type="region of interest" description="Disordered" evidence="8">
    <location>
        <begin position="14"/>
        <end position="33"/>
    </location>
</feature>
<dbReference type="EC" id="1.13.11.20" evidence="3"/>
<dbReference type="OrthoDB" id="271433at2759"/>
<dbReference type="Proteomes" id="UP000230069">
    <property type="component" value="Unassembled WGS sequence"/>
</dbReference>
<feature type="compositionally biased region" description="Basic residues" evidence="8">
    <location>
        <begin position="21"/>
        <end position="31"/>
    </location>
</feature>
<dbReference type="FunCoup" id="A0A2G5F3H2">
    <property type="interactions" value="1634"/>
</dbReference>
<evidence type="ECO:0000256" key="8">
    <source>
        <dbReference type="SAM" id="MobiDB-lite"/>
    </source>
</evidence>
<dbReference type="SUPFAM" id="SSF51182">
    <property type="entry name" value="RmlC-like cupins"/>
    <property type="match status" value="1"/>
</dbReference>
<dbReference type="PANTHER" id="PTHR22966:SF1">
    <property type="entry name" value="PLANT CYSTEINE OXIDASE 1"/>
    <property type="match status" value="1"/>
</dbReference>
<evidence type="ECO:0000256" key="1">
    <source>
        <dbReference type="ARBA" id="ARBA00001954"/>
    </source>
</evidence>
<dbReference type="GO" id="GO:0046872">
    <property type="term" value="F:metal ion binding"/>
    <property type="evidence" value="ECO:0007669"/>
    <property type="project" value="UniProtKB-KW"/>
</dbReference>
<evidence type="ECO:0000256" key="3">
    <source>
        <dbReference type="ARBA" id="ARBA00013133"/>
    </source>
</evidence>
<evidence type="ECO:0000256" key="4">
    <source>
        <dbReference type="ARBA" id="ARBA00022723"/>
    </source>
</evidence>
<dbReference type="InterPro" id="IPR012864">
    <property type="entry name" value="PCO/ADO"/>
</dbReference>
<name>A0A2G5F3H2_AQUCA</name>
<evidence type="ECO:0000256" key="6">
    <source>
        <dbReference type="ARBA" id="ARBA00023004"/>
    </source>
</evidence>
<keyword evidence="5" id="KW-0560">Oxidoreductase</keyword>
<comment type="cofactor">
    <cofactor evidence="1">
        <name>Fe(2+)</name>
        <dbReference type="ChEBI" id="CHEBI:29033"/>
    </cofactor>
</comment>
<evidence type="ECO:0000256" key="7">
    <source>
        <dbReference type="ARBA" id="ARBA00024284"/>
    </source>
</evidence>
<keyword evidence="10" id="KW-1185">Reference proteome</keyword>
<dbReference type="InterPro" id="IPR014710">
    <property type="entry name" value="RmlC-like_jellyroll"/>
</dbReference>
<evidence type="ECO:0000313" key="9">
    <source>
        <dbReference type="EMBL" id="PIA62551.1"/>
    </source>
</evidence>
<organism evidence="9 10">
    <name type="scientific">Aquilegia coerulea</name>
    <name type="common">Rocky mountain columbine</name>
    <dbReference type="NCBI Taxonomy" id="218851"/>
    <lineage>
        <taxon>Eukaryota</taxon>
        <taxon>Viridiplantae</taxon>
        <taxon>Streptophyta</taxon>
        <taxon>Embryophyta</taxon>
        <taxon>Tracheophyta</taxon>
        <taxon>Spermatophyta</taxon>
        <taxon>Magnoliopsida</taxon>
        <taxon>Ranunculales</taxon>
        <taxon>Ranunculaceae</taxon>
        <taxon>Thalictroideae</taxon>
        <taxon>Aquilegia</taxon>
    </lineage>
</organism>
<dbReference type="InParanoid" id="A0A2G5F3H2"/>
<dbReference type="AlphaFoldDB" id="A0A2G5F3H2"/>
<reference evidence="9 10" key="1">
    <citation type="submission" date="2017-09" db="EMBL/GenBank/DDBJ databases">
        <title>WGS assembly of Aquilegia coerulea Goldsmith.</title>
        <authorList>
            <person name="Hodges S."/>
            <person name="Kramer E."/>
            <person name="Nordborg M."/>
            <person name="Tomkins J."/>
            <person name="Borevitz J."/>
            <person name="Derieg N."/>
            <person name="Yan J."/>
            <person name="Mihaltcheva S."/>
            <person name="Hayes R.D."/>
            <person name="Rokhsar D."/>
        </authorList>
    </citation>
    <scope>NUCLEOTIDE SEQUENCE [LARGE SCALE GENOMIC DNA]</scope>
    <source>
        <strain evidence="10">cv. Goldsmith</strain>
    </source>
</reference>
<dbReference type="Pfam" id="PF07847">
    <property type="entry name" value="PCO_ADO"/>
    <property type="match status" value="1"/>
</dbReference>
<dbReference type="PANTHER" id="PTHR22966">
    <property type="entry name" value="2-AMINOETHANETHIOL DIOXYGENASE"/>
    <property type="match status" value="1"/>
</dbReference>
<keyword evidence="6" id="KW-0408">Iron</keyword>
<protein>
    <recommendedName>
        <fullName evidence="3">cysteine dioxygenase</fullName>
        <ecNumber evidence="3">1.13.11.20</ecNumber>
    </recommendedName>
</protein>
<proteinExistence type="inferred from homology"/>
<accession>A0A2G5F3H2</accession>
<sequence length="283" mass="31625">MLLEQRGMELCQLQSENSNNKAKKNRRRSKKSTPSIVQLLYQTCKEVFANGGAGVIPSPQDVERVRFVLDSLKPEDVGLTQDMPYFKEIEKKGTPRIAYLHVYECDKFSIGIFCLPPSGVIPLHNHPGMTVFSKLLFGSMHIKSYDWVTNAPQITQENLKDSQMLAVQPPGTRLAKVNTDSVFTAPNTSILYPAAGGNMHCFTAMTSCAVLDVLGPPYSDKEGRHCMYYRDVRCASISGDAVPLPLPLPVNERENYAWLEEKEKPQNFVVVGALYRGPQVIEE</sequence>